<dbReference type="EMBL" id="JAPMKV010000001">
    <property type="protein sequence ID" value="MCX7443647.1"/>
    <property type="molecule type" value="Genomic_DNA"/>
</dbReference>
<accession>A0A9Q4C6I6</accession>
<sequence>MSCHPFIRSTPEFLVITLLAAAVGVSACDFGRDPLLKILDTHPHDVAPATLYDSEATGMAVICPYQSRAAVDEVLGDGPHKDIPETGLLEDSNALGIVKPSGRTIIKRFARSKVDLCAGTVELGLYPGDARATFEDRDGTFTLVSLTPAGPEGAGSDSAAQ</sequence>
<dbReference type="AlphaFoldDB" id="A0A9Q4C6I6"/>
<keyword evidence="4" id="KW-1185">Reference proteome</keyword>
<gene>
    <name evidence="1" type="ORF">OS125_00085</name>
    <name evidence="2" type="ORF">OS129_03160</name>
</gene>
<dbReference type="Proteomes" id="UP001071478">
    <property type="component" value="Unassembled WGS sequence"/>
</dbReference>
<dbReference type="RefSeq" id="WP_248167333.1">
    <property type="nucleotide sequence ID" value="NZ_JALNJA010000001.1"/>
</dbReference>
<evidence type="ECO:0000313" key="1">
    <source>
        <dbReference type="EMBL" id="MCX7443647.1"/>
    </source>
</evidence>
<evidence type="ECO:0000313" key="4">
    <source>
        <dbReference type="Proteomes" id="UP001081709"/>
    </source>
</evidence>
<dbReference type="Proteomes" id="UP001081709">
    <property type="component" value="Unassembled WGS sequence"/>
</dbReference>
<comment type="caution">
    <text evidence="2">The sequence shown here is derived from an EMBL/GenBank/DDBJ whole genome shotgun (WGS) entry which is preliminary data.</text>
</comment>
<evidence type="ECO:0000313" key="3">
    <source>
        <dbReference type="Proteomes" id="UP001071478"/>
    </source>
</evidence>
<reference evidence="2" key="1">
    <citation type="submission" date="2022-11" db="EMBL/GenBank/DDBJ databases">
        <title>Corynebacterium sp. isolated from Penguins.</title>
        <authorList>
            <person name="Sedlar K."/>
            <person name="Svec P."/>
        </authorList>
    </citation>
    <scope>NUCLEOTIDE SEQUENCE</scope>
    <source>
        <strain evidence="1">P7003</strain>
        <strain evidence="2">P7374</strain>
    </source>
</reference>
<organism evidence="2 3">
    <name type="scientific">Corynebacterium pygosceleis</name>
    <dbReference type="NCBI Taxonomy" id="2800406"/>
    <lineage>
        <taxon>Bacteria</taxon>
        <taxon>Bacillati</taxon>
        <taxon>Actinomycetota</taxon>
        <taxon>Actinomycetes</taxon>
        <taxon>Mycobacteriales</taxon>
        <taxon>Corynebacteriaceae</taxon>
        <taxon>Corynebacterium</taxon>
    </lineage>
</organism>
<name>A0A9Q4C6I6_9CORY</name>
<evidence type="ECO:0000313" key="2">
    <source>
        <dbReference type="EMBL" id="MCX7467879.1"/>
    </source>
</evidence>
<protein>
    <submittedName>
        <fullName evidence="2">Uncharacterized protein</fullName>
    </submittedName>
</protein>
<proteinExistence type="predicted"/>
<dbReference type="EMBL" id="JAPMKU010000001">
    <property type="protein sequence ID" value="MCX7467879.1"/>
    <property type="molecule type" value="Genomic_DNA"/>
</dbReference>